<dbReference type="AlphaFoldDB" id="X0W398"/>
<sequence>MTEIDDYEIVRSKMVIGPVSTPKHKKVLKLLKVFWNEEEIKILKHFDPADKWMTLKQLEERTGIPKKELKSILARSVDIRTIDKEGAKYCLKPIIPGIFEGYFIERKDTEENHTEAAKLYRDILKEVMPQNHYESEFKLFSPLLPIEAEEK</sequence>
<name>X0W398_9ZZZZ</name>
<organism evidence="1">
    <name type="scientific">marine sediment metagenome</name>
    <dbReference type="NCBI Taxonomy" id="412755"/>
    <lineage>
        <taxon>unclassified sequences</taxon>
        <taxon>metagenomes</taxon>
        <taxon>ecological metagenomes</taxon>
    </lineage>
</organism>
<reference evidence="1" key="1">
    <citation type="journal article" date="2014" name="Front. Microbiol.">
        <title>High frequency of phylogenetically diverse reductive dehalogenase-homologous genes in deep subseafloor sedimentary metagenomes.</title>
        <authorList>
            <person name="Kawai M."/>
            <person name="Futagami T."/>
            <person name="Toyoda A."/>
            <person name="Takaki Y."/>
            <person name="Nishi S."/>
            <person name="Hori S."/>
            <person name="Arai W."/>
            <person name="Tsubouchi T."/>
            <person name="Morono Y."/>
            <person name="Uchiyama I."/>
            <person name="Ito T."/>
            <person name="Fujiyama A."/>
            <person name="Inagaki F."/>
            <person name="Takami H."/>
        </authorList>
    </citation>
    <scope>NUCLEOTIDE SEQUENCE</scope>
    <source>
        <strain evidence="1">Expedition CK06-06</strain>
    </source>
</reference>
<accession>X0W398</accession>
<dbReference type="EMBL" id="BARS01038015">
    <property type="protein sequence ID" value="GAG17817.1"/>
    <property type="molecule type" value="Genomic_DNA"/>
</dbReference>
<protein>
    <submittedName>
        <fullName evidence="1">Uncharacterized protein</fullName>
    </submittedName>
</protein>
<gene>
    <name evidence="1" type="ORF">S01H1_58212</name>
</gene>
<proteinExistence type="predicted"/>
<comment type="caution">
    <text evidence="1">The sequence shown here is derived from an EMBL/GenBank/DDBJ whole genome shotgun (WGS) entry which is preliminary data.</text>
</comment>
<evidence type="ECO:0000313" key="1">
    <source>
        <dbReference type="EMBL" id="GAG17817.1"/>
    </source>
</evidence>
<feature type="non-terminal residue" evidence="1">
    <location>
        <position position="151"/>
    </location>
</feature>